<dbReference type="Pfam" id="PF02646">
    <property type="entry name" value="RmuC"/>
    <property type="match status" value="1"/>
</dbReference>
<evidence type="ECO:0000313" key="4">
    <source>
        <dbReference type="EMBL" id="CBI03178.1"/>
    </source>
</evidence>
<protein>
    <submittedName>
        <fullName evidence="4">Putative DNA recombination protein rmuC homolog</fullName>
    </submittedName>
</protein>
<dbReference type="EMBL" id="CABO01000050">
    <property type="protein sequence ID" value="CBI03178.1"/>
    <property type="molecule type" value="Genomic_DNA"/>
</dbReference>
<dbReference type="PANTHER" id="PTHR30563:SF0">
    <property type="entry name" value="DNA RECOMBINATION PROTEIN RMUC"/>
    <property type="match status" value="1"/>
</dbReference>
<dbReference type="GO" id="GO:0006310">
    <property type="term" value="P:DNA recombination"/>
    <property type="evidence" value="ECO:0007669"/>
    <property type="project" value="UniProtKB-KW"/>
</dbReference>
<dbReference type="PANTHER" id="PTHR30563">
    <property type="entry name" value="DNA RECOMBINATION PROTEIN RMUC"/>
    <property type="match status" value="1"/>
</dbReference>
<evidence type="ECO:0000256" key="2">
    <source>
        <dbReference type="ARBA" id="ARBA00023172"/>
    </source>
</evidence>
<proteinExistence type="predicted"/>
<comment type="caution">
    <text evidence="4">The sequence shown here is derived from an EMBL/GenBank/DDBJ whole genome shotgun (WGS) entry which is preliminary data.</text>
</comment>
<keyword evidence="1 3" id="KW-0175">Coiled coil</keyword>
<gene>
    <name evidence="4" type="ORF">CARN4_0069</name>
</gene>
<sequence>MNFSKTTSSPNAESMAASLFLLILVLAVAVTALVTFSVARNRGRETQDTSAQFELMLERAKNELTATQREIVESSRTEFLALAGQRLETTQASIAAKLSELVAPVGEKLTQVDAYVRELEQARVTAYIELRKEVEQLTKSGGELSLAAATLSERTTKLASALRNPQTRGRWGELQLRRVCELAGMLEHCDFEEQKRFSGIDRAQQPDLIVKLPNDRFICVDAKVPLDAYLDAIDSTDETAKAAHFKRYGDALKSRITALAGAKYQTIPGSVDFVVMFVPGENFLSAAYSQDEDIIEFAAKKAVYVVGPLTFMALLRSYGMVWQSLKQEQNVREIAAQGRVVFDRVRILSEHLNDLGKNLNASVAAFNKAIGSYESRLLPGSRELAKLAANPEAGSQGDINRIETNAGAITALGAQEAAVALQREEERDRIALQDGSLG</sequence>
<dbReference type="AlphaFoldDB" id="E6Q7K3"/>
<name>E6Q7K3_9ZZZZ</name>
<reference evidence="4" key="1">
    <citation type="submission" date="2009-10" db="EMBL/GenBank/DDBJ databases">
        <title>Diversity of trophic interactions inside an arsenic-rich microbial ecosystem.</title>
        <authorList>
            <person name="Bertin P.N."/>
            <person name="Heinrich-Salmeron A."/>
            <person name="Pelletier E."/>
            <person name="Goulhen-Chollet F."/>
            <person name="Arsene-Ploetze F."/>
            <person name="Gallien S."/>
            <person name="Calteau A."/>
            <person name="Vallenet D."/>
            <person name="Casiot C."/>
            <person name="Chane-Woon-Ming B."/>
            <person name="Giloteaux L."/>
            <person name="Barakat M."/>
            <person name="Bonnefoy V."/>
            <person name="Bruneel O."/>
            <person name="Chandler M."/>
            <person name="Cleiss J."/>
            <person name="Duran R."/>
            <person name="Elbaz-Poulichet F."/>
            <person name="Fonknechten N."/>
            <person name="Lauga B."/>
            <person name="Mornico D."/>
            <person name="Ortet P."/>
            <person name="Schaeffer C."/>
            <person name="Siguier P."/>
            <person name="Alexander Thil Smith A."/>
            <person name="Van Dorsselaer A."/>
            <person name="Weissenbach J."/>
            <person name="Medigue C."/>
            <person name="Le Paslier D."/>
        </authorList>
    </citation>
    <scope>NUCLEOTIDE SEQUENCE</scope>
</reference>
<evidence type="ECO:0000256" key="1">
    <source>
        <dbReference type="ARBA" id="ARBA00023054"/>
    </source>
</evidence>
<dbReference type="InterPro" id="IPR003798">
    <property type="entry name" value="DNA_recombination_RmuC"/>
</dbReference>
<accession>E6Q7K3</accession>
<keyword evidence="2" id="KW-0233">DNA recombination</keyword>
<evidence type="ECO:0000256" key="3">
    <source>
        <dbReference type="SAM" id="Coils"/>
    </source>
</evidence>
<feature type="coiled-coil region" evidence="3">
    <location>
        <begin position="50"/>
        <end position="77"/>
    </location>
</feature>
<organism evidence="4">
    <name type="scientific">mine drainage metagenome</name>
    <dbReference type="NCBI Taxonomy" id="410659"/>
    <lineage>
        <taxon>unclassified sequences</taxon>
        <taxon>metagenomes</taxon>
        <taxon>ecological metagenomes</taxon>
    </lineage>
</organism>